<evidence type="ECO:0000256" key="3">
    <source>
        <dbReference type="ARBA" id="ARBA00022475"/>
    </source>
</evidence>
<dbReference type="InterPro" id="IPR003760">
    <property type="entry name" value="PnrA-like"/>
</dbReference>
<organism evidence="9 10">
    <name type="scientific">Anoxybacter fermentans</name>
    <dbReference type="NCBI Taxonomy" id="1323375"/>
    <lineage>
        <taxon>Bacteria</taxon>
        <taxon>Bacillati</taxon>
        <taxon>Bacillota</taxon>
        <taxon>Clostridia</taxon>
        <taxon>Halanaerobiales</taxon>
        <taxon>Anoxybacter</taxon>
    </lineage>
</organism>
<dbReference type="Gene3D" id="3.40.50.2300">
    <property type="match status" value="2"/>
</dbReference>
<feature type="domain" description="ABC transporter substrate-binding protein PnrA-like" evidence="8">
    <location>
        <begin position="30"/>
        <end position="322"/>
    </location>
</feature>
<feature type="signal peptide" evidence="7">
    <location>
        <begin position="1"/>
        <end position="23"/>
    </location>
</feature>
<keyword evidence="10" id="KW-1185">Reference proteome</keyword>
<keyword evidence="5" id="KW-0472">Membrane</keyword>
<gene>
    <name evidence="9" type="ORF">BBF96_12425</name>
</gene>
<name>A0A3Q9HRJ7_9FIRM</name>
<evidence type="ECO:0000256" key="7">
    <source>
        <dbReference type="SAM" id="SignalP"/>
    </source>
</evidence>
<dbReference type="SUPFAM" id="SSF53822">
    <property type="entry name" value="Periplasmic binding protein-like I"/>
    <property type="match status" value="1"/>
</dbReference>
<dbReference type="PANTHER" id="PTHR34296:SF2">
    <property type="entry name" value="ABC TRANSPORTER GUANOSINE-BINDING PROTEIN NUPN"/>
    <property type="match status" value="1"/>
</dbReference>
<comment type="subcellular location">
    <subcellularLocation>
        <location evidence="1">Cell membrane</location>
        <topology evidence="1">Lipid-anchor</topology>
    </subcellularLocation>
</comment>
<dbReference type="InterPro" id="IPR028082">
    <property type="entry name" value="Peripla_BP_I"/>
</dbReference>
<evidence type="ECO:0000256" key="5">
    <source>
        <dbReference type="ARBA" id="ARBA00023136"/>
    </source>
</evidence>
<sequence length="332" mass="35861">MKKLLVLMLTVVCLLSLSVMVLAKDEIKIGMVTDVGGLGDQSFNDAAYRGLKWLEEEFGVKVTVVESAMMTDYVVNLSSLAEQGYDLVWAIGFLMQDALAEVAELYPDTRFGLIDSVVDAPNVASVTFKEHEGSFLVGVLAGLKTKTNKVGFIGGMDFPLIHKFEAGFIAGVKTVNPDAEVIVGYTGVFDDPNKGKELALTQYSQGADIIYHASGACGIGVIKAAEEKGPEYFAIGVDSPQFHLAPDSVLTSMLKRVDVGVYTVSKALIKGEWKAGHIVLGLAENGVGYSEHAKKMFDKDTLDIVEGYKMQIIAGEIKVPSTREELKEMFGN</sequence>
<evidence type="ECO:0000259" key="8">
    <source>
        <dbReference type="Pfam" id="PF02608"/>
    </source>
</evidence>
<reference evidence="9 10" key="1">
    <citation type="submission" date="2016-07" db="EMBL/GenBank/DDBJ databases">
        <title>Genome and transcriptome analysis of iron-reducing fermentative bacteria Anoxybacter fermentans.</title>
        <authorList>
            <person name="Zeng X."/>
            <person name="Shao Z."/>
        </authorList>
    </citation>
    <scope>NUCLEOTIDE SEQUENCE [LARGE SCALE GENOMIC DNA]</scope>
    <source>
        <strain evidence="9 10">DY22613</strain>
    </source>
</reference>
<keyword evidence="6" id="KW-0449">Lipoprotein</keyword>
<evidence type="ECO:0000256" key="6">
    <source>
        <dbReference type="ARBA" id="ARBA00023288"/>
    </source>
</evidence>
<proteinExistence type="inferred from homology"/>
<dbReference type="KEGG" id="aft:BBF96_12425"/>
<dbReference type="EMBL" id="CP016379">
    <property type="protein sequence ID" value="AZR74133.1"/>
    <property type="molecule type" value="Genomic_DNA"/>
</dbReference>
<dbReference type="OrthoDB" id="9769871at2"/>
<dbReference type="CDD" id="cd06354">
    <property type="entry name" value="PBP1_PrnA-like"/>
    <property type="match status" value="1"/>
</dbReference>
<dbReference type="PANTHER" id="PTHR34296">
    <property type="entry name" value="TRANSCRIPTIONAL ACTIVATOR PROTEIN MED"/>
    <property type="match status" value="1"/>
</dbReference>
<feature type="chain" id="PRO_5018639999" evidence="7">
    <location>
        <begin position="24"/>
        <end position="332"/>
    </location>
</feature>
<dbReference type="GO" id="GO:0005886">
    <property type="term" value="C:plasma membrane"/>
    <property type="evidence" value="ECO:0007669"/>
    <property type="project" value="UniProtKB-SubCell"/>
</dbReference>
<evidence type="ECO:0000256" key="4">
    <source>
        <dbReference type="ARBA" id="ARBA00022729"/>
    </source>
</evidence>
<evidence type="ECO:0000313" key="10">
    <source>
        <dbReference type="Proteomes" id="UP000267250"/>
    </source>
</evidence>
<evidence type="ECO:0000313" key="9">
    <source>
        <dbReference type="EMBL" id="AZR74133.1"/>
    </source>
</evidence>
<dbReference type="Pfam" id="PF02608">
    <property type="entry name" value="Bmp"/>
    <property type="match status" value="1"/>
</dbReference>
<protein>
    <submittedName>
        <fullName evidence="9">BMP family ABC transporter substrate-binding protein</fullName>
    </submittedName>
</protein>
<evidence type="ECO:0000256" key="2">
    <source>
        <dbReference type="ARBA" id="ARBA00008610"/>
    </source>
</evidence>
<dbReference type="AlphaFoldDB" id="A0A3Q9HRJ7"/>
<accession>A0A3Q9HRJ7</accession>
<dbReference type="RefSeq" id="WP_127017483.1">
    <property type="nucleotide sequence ID" value="NZ_CP016379.1"/>
</dbReference>
<comment type="similarity">
    <text evidence="2">Belongs to the BMP lipoprotein family.</text>
</comment>
<dbReference type="Proteomes" id="UP000267250">
    <property type="component" value="Chromosome"/>
</dbReference>
<dbReference type="InterPro" id="IPR050957">
    <property type="entry name" value="BMP_lipoprotein"/>
</dbReference>
<keyword evidence="4 7" id="KW-0732">Signal</keyword>
<evidence type="ECO:0000256" key="1">
    <source>
        <dbReference type="ARBA" id="ARBA00004193"/>
    </source>
</evidence>
<keyword evidence="3" id="KW-1003">Cell membrane</keyword>